<evidence type="ECO:0000256" key="3">
    <source>
        <dbReference type="ARBA" id="ARBA00022692"/>
    </source>
</evidence>
<dbReference type="PANTHER" id="PTHR21716:SF4">
    <property type="entry name" value="TRANSMEMBRANE PROTEIN 245"/>
    <property type="match status" value="1"/>
</dbReference>
<evidence type="ECO:0000256" key="4">
    <source>
        <dbReference type="ARBA" id="ARBA00022989"/>
    </source>
</evidence>
<dbReference type="OrthoDB" id="106838at2"/>
<organism evidence="7 8">
    <name type="scientific">Pleomorphomonas diazotrophica</name>
    <dbReference type="NCBI Taxonomy" id="1166257"/>
    <lineage>
        <taxon>Bacteria</taxon>
        <taxon>Pseudomonadati</taxon>
        <taxon>Pseudomonadota</taxon>
        <taxon>Alphaproteobacteria</taxon>
        <taxon>Hyphomicrobiales</taxon>
        <taxon>Pleomorphomonadaceae</taxon>
        <taxon>Pleomorphomonas</taxon>
    </lineage>
</organism>
<dbReference type="EMBL" id="PJNW01000012">
    <property type="protein sequence ID" value="PKR88344.1"/>
    <property type="molecule type" value="Genomic_DNA"/>
</dbReference>
<protein>
    <submittedName>
        <fullName evidence="7">AI-2E family transporter</fullName>
    </submittedName>
</protein>
<keyword evidence="4 6" id="KW-1133">Transmembrane helix</keyword>
<feature type="transmembrane region" description="Helical" evidence="6">
    <location>
        <begin position="212"/>
        <end position="231"/>
    </location>
</feature>
<comment type="caution">
    <text evidence="7">The sequence shown here is derived from an EMBL/GenBank/DDBJ whole genome shotgun (WGS) entry which is preliminary data.</text>
</comment>
<feature type="transmembrane region" description="Helical" evidence="6">
    <location>
        <begin position="31"/>
        <end position="49"/>
    </location>
</feature>
<evidence type="ECO:0000256" key="6">
    <source>
        <dbReference type="SAM" id="Phobius"/>
    </source>
</evidence>
<feature type="transmembrane region" description="Helical" evidence="6">
    <location>
        <begin position="157"/>
        <end position="174"/>
    </location>
</feature>
<reference evidence="7 8" key="1">
    <citation type="submission" date="2017-12" db="EMBL/GenBank/DDBJ databases">
        <title>Anaerobic carbon monoxide metabolism by Pleomorphomonas carboxyditropha sp. nov., a new mesophilic hydrogenogenic carboxidotroph.</title>
        <authorList>
            <person name="Esquivel-Elizondo S."/>
            <person name="Krajmalnik-Brown R."/>
        </authorList>
    </citation>
    <scope>NUCLEOTIDE SEQUENCE [LARGE SCALE GENOMIC DNA]</scope>
    <source>
        <strain evidence="7 8">R5-392</strain>
    </source>
</reference>
<sequence length="360" mass="38673">MRNLESKSFLLLTVLVTLAFAWVLWPFFGAILWATVVAILFAPLNRRLLGAMPGRPNMAATATIVIVLLMVIVPLVLISVALVNEAAAMFEQIKSGEIDVGGYFQAVFNALPSWTKDFLAEYGFGELGAVQDRLSGALTVASQYVAAQVVGISQSTVAFFISLALMLYLAFFLIRDGDRLFLRVRKAVPLNPAYKRALFAKFTTVVRATVKGVVLIAALQGLLGGLIFWFLGVHAPLLWGVLMMALSLLPAIGAAAVWVPVAIYLFATGAIWKAVVLILFGALVIGLVDNLLRPRLVGKDLRLPDYVVLISTLGGLAVFGLDGFVVGPAIAALFIAVWNIFPEAQSDDEAEPAGETDRPA</sequence>
<evidence type="ECO:0000256" key="1">
    <source>
        <dbReference type="ARBA" id="ARBA00004141"/>
    </source>
</evidence>
<dbReference type="AlphaFoldDB" id="A0A1I4UN66"/>
<comment type="subcellular location">
    <subcellularLocation>
        <location evidence="1">Membrane</location>
        <topology evidence="1">Multi-pass membrane protein</topology>
    </subcellularLocation>
</comment>
<dbReference type="RefSeq" id="WP_101290187.1">
    <property type="nucleotide sequence ID" value="NZ_FOUQ01000008.1"/>
</dbReference>
<feature type="transmembrane region" description="Helical" evidence="6">
    <location>
        <begin position="308"/>
        <end position="341"/>
    </location>
</feature>
<evidence type="ECO:0000313" key="7">
    <source>
        <dbReference type="EMBL" id="PKR88344.1"/>
    </source>
</evidence>
<dbReference type="Proteomes" id="UP000233491">
    <property type="component" value="Unassembled WGS sequence"/>
</dbReference>
<proteinExistence type="inferred from homology"/>
<keyword evidence="5 6" id="KW-0472">Membrane</keyword>
<keyword evidence="3 6" id="KW-0812">Transmembrane</keyword>
<evidence type="ECO:0000313" key="8">
    <source>
        <dbReference type="Proteomes" id="UP000233491"/>
    </source>
</evidence>
<dbReference type="InterPro" id="IPR002549">
    <property type="entry name" value="AI-2E-like"/>
</dbReference>
<feature type="transmembrane region" description="Helical" evidence="6">
    <location>
        <begin position="61"/>
        <end position="83"/>
    </location>
</feature>
<name>A0A1I4UN66_9HYPH</name>
<gene>
    <name evidence="7" type="ORF">CXZ10_15105</name>
</gene>
<feature type="transmembrane region" description="Helical" evidence="6">
    <location>
        <begin position="237"/>
        <end position="263"/>
    </location>
</feature>
<evidence type="ECO:0000256" key="5">
    <source>
        <dbReference type="ARBA" id="ARBA00023136"/>
    </source>
</evidence>
<feature type="transmembrane region" description="Helical" evidence="6">
    <location>
        <begin position="270"/>
        <end position="288"/>
    </location>
</feature>
<evidence type="ECO:0000256" key="2">
    <source>
        <dbReference type="ARBA" id="ARBA00009773"/>
    </source>
</evidence>
<dbReference type="GO" id="GO:0016020">
    <property type="term" value="C:membrane"/>
    <property type="evidence" value="ECO:0007669"/>
    <property type="project" value="UniProtKB-SubCell"/>
</dbReference>
<keyword evidence="8" id="KW-1185">Reference proteome</keyword>
<dbReference type="Pfam" id="PF01594">
    <property type="entry name" value="AI-2E_transport"/>
    <property type="match status" value="1"/>
</dbReference>
<accession>A0A1I4UN66</accession>
<comment type="similarity">
    <text evidence="2">Belongs to the autoinducer-2 exporter (AI-2E) (TC 2.A.86) family.</text>
</comment>
<dbReference type="PANTHER" id="PTHR21716">
    <property type="entry name" value="TRANSMEMBRANE PROTEIN"/>
    <property type="match status" value="1"/>
</dbReference>